<keyword evidence="3" id="KW-0406">Ion transport</keyword>
<dbReference type="InterPro" id="IPR002355">
    <property type="entry name" value="Cu_oxidase_Cu_BS"/>
</dbReference>
<dbReference type="InterPro" id="IPR044130">
    <property type="entry name" value="CuRO_2_Fet3-like"/>
</dbReference>
<dbReference type="Gene3D" id="2.60.40.420">
    <property type="entry name" value="Cupredoxins - blue copper proteins"/>
    <property type="match status" value="3"/>
</dbReference>
<dbReference type="GO" id="GO:0004322">
    <property type="term" value="F:ferroxidase activity"/>
    <property type="evidence" value="ECO:0007669"/>
    <property type="project" value="TreeGrafter"/>
</dbReference>
<dbReference type="Pfam" id="PF07731">
    <property type="entry name" value="Cu-oxidase_2"/>
    <property type="match status" value="1"/>
</dbReference>
<keyword evidence="8" id="KW-0325">Glycoprotein</keyword>
<keyword evidence="3" id="KW-0813">Transport</keyword>
<dbReference type="Pfam" id="PF07732">
    <property type="entry name" value="Cu-oxidase_3"/>
    <property type="match status" value="1"/>
</dbReference>
<dbReference type="GO" id="GO:0033573">
    <property type="term" value="C:high-affinity iron permease complex"/>
    <property type="evidence" value="ECO:0007669"/>
    <property type="project" value="TreeGrafter"/>
</dbReference>
<feature type="chain" id="PRO_5034742536" description="Iron transport multicopper oxidase FET3" evidence="10">
    <location>
        <begin position="22"/>
        <end position="649"/>
    </location>
</feature>
<dbReference type="GO" id="GO:0010106">
    <property type="term" value="P:cellular response to iron ion starvation"/>
    <property type="evidence" value="ECO:0007669"/>
    <property type="project" value="TreeGrafter"/>
</dbReference>
<dbReference type="InterPro" id="IPR011707">
    <property type="entry name" value="Cu-oxidase-like_N"/>
</dbReference>
<sequence>MRRTLSLILAWLWACVEIVYADVHTYYFNAEWIRANPDGLHPRPVISFNGSFPLPIIEANKGDRIQLYLTNGLKNTTTSLHFHGIFQNRTNNMDGPVAVTQCPIPPGETMLYNFTLEQSGTYWYHSHSGAQYSDGLRGMVVIHDPQIESKYKFDKELDLSISDWYHDESAILTEKQLTRYNPTGAEPIPDSSLFNDTRNVTVHVEPETTYLIHIANMGVMTSQYLFIEDHDLEIVEVDGVYTEPAKTKALYLAVGQRTSVLLKTKKLNEVTKNFCIVQTFDAEMLDVIPKNLQLTSINYLSYGNSFENSVPDPTFYDVDTYDELDDFNLKPIVPEPLLPEADHVIHLNLHMDNLGDGINYAFFNNETYVSPKVPTLLTALTAPEELVLNSEIYGHNTNSFVLNAGDIVDMVIDNDDSNKHPLHMHGHQYQLIARSPAYEKPHHFDYRNASFPENPCIRDTIMLNTFGNAVIRFKADNPGVWFFHCHLDFHLEQGLAIVLVEAPNVLRNHVTYDSLPEDYINICKVAGVPTIGNAAGNSKDWLDLSGENQQADALPNGFTLKGYISMAACVLAALFGLYEVTIFGLEDVRHTFEERVESEKSVIKTFILKLTEEYQRLTETGANPQKLDDVKAMLKELDELDSKFSEPQN</sequence>
<feature type="transmembrane region" description="Helical" evidence="9">
    <location>
        <begin position="563"/>
        <end position="585"/>
    </location>
</feature>
<keyword evidence="4" id="KW-0479">Metal-binding</keyword>
<dbReference type="Proteomes" id="UP000663131">
    <property type="component" value="Chromosome 6"/>
</dbReference>
<keyword evidence="3" id="KW-0408">Iron</keyword>
<dbReference type="GO" id="GO:0005507">
    <property type="term" value="F:copper ion binding"/>
    <property type="evidence" value="ECO:0007669"/>
    <property type="project" value="InterPro"/>
</dbReference>
<dbReference type="AlphaFoldDB" id="A0A871R1I8"/>
<feature type="domain" description="Plastocyanin-like" evidence="12">
    <location>
        <begin position="368"/>
        <end position="503"/>
    </location>
</feature>
<evidence type="ECO:0000259" key="11">
    <source>
        <dbReference type="Pfam" id="PF00394"/>
    </source>
</evidence>
<keyword evidence="7" id="KW-0186">Copper</keyword>
<evidence type="ECO:0000256" key="9">
    <source>
        <dbReference type="SAM" id="Phobius"/>
    </source>
</evidence>
<evidence type="ECO:0000256" key="1">
    <source>
        <dbReference type="ARBA" id="ARBA00001935"/>
    </source>
</evidence>
<dbReference type="InterPro" id="IPR033138">
    <property type="entry name" value="Cu_oxidase_CS"/>
</dbReference>
<accession>A0A871R1I8</accession>
<dbReference type="InterPro" id="IPR008972">
    <property type="entry name" value="Cupredoxin"/>
</dbReference>
<dbReference type="Pfam" id="PF00394">
    <property type="entry name" value="Cu-oxidase"/>
    <property type="match status" value="1"/>
</dbReference>
<dbReference type="GO" id="GO:0033215">
    <property type="term" value="P:reductive iron assimilation"/>
    <property type="evidence" value="ECO:0007669"/>
    <property type="project" value="TreeGrafter"/>
</dbReference>
<dbReference type="OrthoDB" id="2121828at2759"/>
<dbReference type="CDD" id="cd13877">
    <property type="entry name" value="CuRO_2_Fet3p_like"/>
    <property type="match status" value="1"/>
</dbReference>
<dbReference type="SUPFAM" id="SSF49503">
    <property type="entry name" value="Cupredoxins"/>
    <property type="match status" value="3"/>
</dbReference>
<evidence type="ECO:0000259" key="12">
    <source>
        <dbReference type="Pfam" id="PF07731"/>
    </source>
</evidence>
<protein>
    <recommendedName>
        <fullName evidence="16">Iron transport multicopper oxidase FET3</fullName>
    </recommendedName>
</protein>
<comment type="similarity">
    <text evidence="2">Belongs to the multicopper oxidase family.</text>
</comment>
<dbReference type="PANTHER" id="PTHR11709:SF361">
    <property type="entry name" value="IRON TRANSPORT MULTICOPPER OXIDASE FET3"/>
    <property type="match status" value="1"/>
</dbReference>
<dbReference type="EMBL" id="CP063134">
    <property type="protein sequence ID" value="QOU19549.1"/>
    <property type="molecule type" value="Genomic_DNA"/>
</dbReference>
<evidence type="ECO:0000313" key="14">
    <source>
        <dbReference type="EMBL" id="QOU19549.1"/>
    </source>
</evidence>
<keyword evidence="9" id="KW-0812">Transmembrane</keyword>
<evidence type="ECO:0000256" key="4">
    <source>
        <dbReference type="ARBA" id="ARBA00022723"/>
    </source>
</evidence>
<keyword evidence="6" id="KW-0560">Oxidoreductase</keyword>
<reference evidence="14" key="2">
    <citation type="journal article" name="BMC Genomics">
        <title>New genome assemblies reveal patterns of domestication and adaptation across Brettanomyces (Dekkera) species.</title>
        <authorList>
            <person name="Roach M.J."/>
            <person name="Borneman A.R."/>
        </authorList>
    </citation>
    <scope>NUCLEOTIDE SEQUENCE</scope>
    <source>
        <strain evidence="14">UCD 2041</strain>
    </source>
</reference>
<evidence type="ECO:0000256" key="7">
    <source>
        <dbReference type="ARBA" id="ARBA00023008"/>
    </source>
</evidence>
<dbReference type="PROSITE" id="PS00079">
    <property type="entry name" value="MULTICOPPER_OXIDASE1"/>
    <property type="match status" value="2"/>
</dbReference>
<evidence type="ECO:0000256" key="10">
    <source>
        <dbReference type="SAM" id="SignalP"/>
    </source>
</evidence>
<dbReference type="FunFam" id="2.60.40.420:FF:000024">
    <property type="entry name" value="FET5p Multicopper oxidase"/>
    <property type="match status" value="1"/>
</dbReference>
<organism evidence="14 15">
    <name type="scientific">Dekkera bruxellensis</name>
    <name type="common">Brettanomyces custersii</name>
    <dbReference type="NCBI Taxonomy" id="5007"/>
    <lineage>
        <taxon>Eukaryota</taxon>
        <taxon>Fungi</taxon>
        <taxon>Dikarya</taxon>
        <taxon>Ascomycota</taxon>
        <taxon>Saccharomycotina</taxon>
        <taxon>Pichiomycetes</taxon>
        <taxon>Pichiales</taxon>
        <taxon>Pichiaceae</taxon>
        <taxon>Brettanomyces</taxon>
    </lineage>
</organism>
<dbReference type="PANTHER" id="PTHR11709">
    <property type="entry name" value="MULTI-COPPER OXIDASE"/>
    <property type="match status" value="1"/>
</dbReference>
<feature type="signal peptide" evidence="10">
    <location>
        <begin position="1"/>
        <end position="21"/>
    </location>
</feature>
<proteinExistence type="inferred from homology"/>
<evidence type="ECO:0000259" key="13">
    <source>
        <dbReference type="Pfam" id="PF07732"/>
    </source>
</evidence>
<keyword evidence="9" id="KW-0472">Membrane</keyword>
<dbReference type="KEGG" id="bbrx:BRETT_003698"/>
<dbReference type="PROSITE" id="PS00080">
    <property type="entry name" value="MULTICOPPER_OXIDASE2"/>
    <property type="match status" value="1"/>
</dbReference>
<feature type="domain" description="Plastocyanin-like" evidence="11">
    <location>
        <begin position="160"/>
        <end position="304"/>
    </location>
</feature>
<dbReference type="CDD" id="cd13899">
    <property type="entry name" value="CuRO_3_Fet3p"/>
    <property type="match status" value="1"/>
</dbReference>
<name>A0A871R1I8_DEKBR</name>
<reference evidence="14" key="1">
    <citation type="submission" date="2020-10" db="EMBL/GenBank/DDBJ databases">
        <authorList>
            <person name="Palmer J.M."/>
        </authorList>
    </citation>
    <scope>NUCLEOTIDE SEQUENCE</scope>
    <source>
        <strain evidence="14">UCD 2041</strain>
    </source>
</reference>
<dbReference type="RefSeq" id="XP_041136042.1">
    <property type="nucleotide sequence ID" value="XM_041282203.1"/>
</dbReference>
<evidence type="ECO:0000313" key="15">
    <source>
        <dbReference type="Proteomes" id="UP000663131"/>
    </source>
</evidence>
<dbReference type="FunFam" id="2.60.40.420:FF:000022">
    <property type="entry name" value="FET5p Multicopper oxidase"/>
    <property type="match status" value="1"/>
</dbReference>
<dbReference type="InterPro" id="IPR011706">
    <property type="entry name" value="Cu-oxidase_C"/>
</dbReference>
<dbReference type="GeneID" id="64575621"/>
<feature type="domain" description="Plastocyanin-like" evidence="13">
    <location>
        <begin position="30"/>
        <end position="146"/>
    </location>
</feature>
<comment type="cofactor">
    <cofactor evidence="1">
        <name>Cu cation</name>
        <dbReference type="ChEBI" id="CHEBI:23378"/>
    </cofactor>
</comment>
<evidence type="ECO:0000256" key="8">
    <source>
        <dbReference type="ARBA" id="ARBA00023180"/>
    </source>
</evidence>
<evidence type="ECO:0000256" key="6">
    <source>
        <dbReference type="ARBA" id="ARBA00023002"/>
    </source>
</evidence>
<evidence type="ECO:0000256" key="5">
    <source>
        <dbReference type="ARBA" id="ARBA00022729"/>
    </source>
</evidence>
<gene>
    <name evidence="14" type="ORF">BRETT_003698</name>
</gene>
<keyword evidence="3" id="KW-0410">Iron transport</keyword>
<keyword evidence="5 10" id="KW-0732">Signal</keyword>
<evidence type="ECO:0000256" key="3">
    <source>
        <dbReference type="ARBA" id="ARBA00022496"/>
    </source>
</evidence>
<keyword evidence="9" id="KW-1133">Transmembrane helix</keyword>
<dbReference type="InterPro" id="IPR045087">
    <property type="entry name" value="Cu-oxidase_fam"/>
</dbReference>
<evidence type="ECO:0008006" key="16">
    <source>
        <dbReference type="Google" id="ProtNLM"/>
    </source>
</evidence>
<dbReference type="CDD" id="cd13851">
    <property type="entry name" value="CuRO_1_Fet3p"/>
    <property type="match status" value="1"/>
</dbReference>
<evidence type="ECO:0000256" key="2">
    <source>
        <dbReference type="ARBA" id="ARBA00010609"/>
    </source>
</evidence>
<dbReference type="InterPro" id="IPR001117">
    <property type="entry name" value="Cu-oxidase_2nd"/>
</dbReference>